<gene>
    <name evidence="1" type="ORF">CLUP02_08588</name>
</gene>
<sequence>MSMGNIPAHLIWRNVDLQPRQCSYAGYEVAAIPPNRGLRSDWFACNPRFCGCTGAQAHAHIVAVWSTKANRFRGKPGRQYLSILVSLAMTNTGQSSWAYFICQSIGQCKIVADTTLDVREEEVDSSGR</sequence>
<evidence type="ECO:0000313" key="1">
    <source>
        <dbReference type="EMBL" id="UQC83095.1"/>
    </source>
</evidence>
<organism evidence="1 2">
    <name type="scientific">Colletotrichum lupini</name>
    <dbReference type="NCBI Taxonomy" id="145971"/>
    <lineage>
        <taxon>Eukaryota</taxon>
        <taxon>Fungi</taxon>
        <taxon>Dikarya</taxon>
        <taxon>Ascomycota</taxon>
        <taxon>Pezizomycotina</taxon>
        <taxon>Sordariomycetes</taxon>
        <taxon>Hypocreomycetidae</taxon>
        <taxon>Glomerellales</taxon>
        <taxon>Glomerellaceae</taxon>
        <taxon>Colletotrichum</taxon>
        <taxon>Colletotrichum acutatum species complex</taxon>
    </lineage>
</organism>
<protein>
    <submittedName>
        <fullName evidence="1">Uncharacterized protein</fullName>
    </submittedName>
</protein>
<proteinExistence type="predicted"/>
<dbReference type="AlphaFoldDB" id="A0A9Q8SU48"/>
<dbReference type="Proteomes" id="UP000830671">
    <property type="component" value="Chromosome 4"/>
</dbReference>
<name>A0A9Q8SU48_9PEZI</name>
<dbReference type="EMBL" id="CP019476">
    <property type="protein sequence ID" value="UQC83095.1"/>
    <property type="molecule type" value="Genomic_DNA"/>
</dbReference>
<accession>A0A9Q8SU48</accession>
<keyword evidence="2" id="KW-1185">Reference proteome</keyword>
<evidence type="ECO:0000313" key="2">
    <source>
        <dbReference type="Proteomes" id="UP000830671"/>
    </source>
</evidence>
<reference evidence="1" key="1">
    <citation type="journal article" date="2021" name="Mol. Plant Microbe Interact.">
        <title>Complete Genome Sequence of the Plant-Pathogenic Fungus Colletotrichum lupini.</title>
        <authorList>
            <person name="Baroncelli R."/>
            <person name="Pensec F."/>
            <person name="Da Lio D."/>
            <person name="Boufleur T."/>
            <person name="Vicente I."/>
            <person name="Sarrocco S."/>
            <person name="Picot A."/>
            <person name="Baraldi E."/>
            <person name="Sukno S."/>
            <person name="Thon M."/>
            <person name="Le Floch G."/>
        </authorList>
    </citation>
    <scope>NUCLEOTIDE SEQUENCE</scope>
    <source>
        <strain evidence="1">IMI 504893</strain>
    </source>
</reference>
<dbReference type="RefSeq" id="XP_049144717.1">
    <property type="nucleotide sequence ID" value="XM_049287574.1"/>
</dbReference>
<dbReference type="GeneID" id="73342584"/>
<dbReference type="KEGG" id="clup:CLUP02_08588"/>